<feature type="transmembrane region" description="Helical" evidence="1">
    <location>
        <begin position="38"/>
        <end position="63"/>
    </location>
</feature>
<dbReference type="EMBL" id="CP071090">
    <property type="protein sequence ID" value="QSQ19306.1"/>
    <property type="molecule type" value="Genomic_DNA"/>
</dbReference>
<keyword evidence="1" id="KW-0472">Membrane</keyword>
<dbReference type="RefSeq" id="WP_206720893.1">
    <property type="nucleotide sequence ID" value="NZ_CP071090.1"/>
</dbReference>
<keyword evidence="2" id="KW-0732">Signal</keyword>
<evidence type="ECO:0000256" key="1">
    <source>
        <dbReference type="SAM" id="Phobius"/>
    </source>
</evidence>
<gene>
    <name evidence="3" type="ORF">JY651_28670</name>
</gene>
<evidence type="ECO:0000256" key="2">
    <source>
        <dbReference type="SAM" id="SignalP"/>
    </source>
</evidence>
<organism evidence="3 4">
    <name type="scientific">Pyxidicoccus parkwayensis</name>
    <dbReference type="NCBI Taxonomy" id="2813578"/>
    <lineage>
        <taxon>Bacteria</taxon>
        <taxon>Pseudomonadati</taxon>
        <taxon>Myxococcota</taxon>
        <taxon>Myxococcia</taxon>
        <taxon>Myxococcales</taxon>
        <taxon>Cystobacterineae</taxon>
        <taxon>Myxococcaceae</taxon>
        <taxon>Pyxidicoccus</taxon>
    </lineage>
</organism>
<keyword evidence="1" id="KW-0812">Transmembrane</keyword>
<keyword evidence="1" id="KW-1133">Transmembrane helix</keyword>
<name>A0ABX7NPI8_9BACT</name>
<evidence type="ECO:0000313" key="3">
    <source>
        <dbReference type="EMBL" id="QSQ19306.1"/>
    </source>
</evidence>
<reference evidence="3 4" key="1">
    <citation type="submission" date="2021-02" db="EMBL/GenBank/DDBJ databases">
        <title>De Novo genome assembly of isolated myxobacteria.</title>
        <authorList>
            <person name="Stevens D.C."/>
        </authorList>
    </citation>
    <scope>NUCLEOTIDE SEQUENCE [LARGE SCALE GENOMIC DNA]</scope>
    <source>
        <strain evidence="4">SCPEA02</strain>
    </source>
</reference>
<proteinExistence type="predicted"/>
<evidence type="ECO:0000313" key="4">
    <source>
        <dbReference type="Proteomes" id="UP000662747"/>
    </source>
</evidence>
<dbReference type="Proteomes" id="UP000662747">
    <property type="component" value="Chromosome"/>
</dbReference>
<accession>A0ABX7NPI8</accession>
<feature type="chain" id="PRO_5047231276" evidence="2">
    <location>
        <begin position="23"/>
        <end position="205"/>
    </location>
</feature>
<sequence>MKKRITIAAVLAAVLAAPVAFAQAIGSQPEPSLKSIILSAIVTATPVVATALAGLVAAALLALTRKLQAQAGESKLAQVGARASMVAEAIVRDVEVTLKPKLEAAASDGVLTPDELKKLKDEALAELKRSLGERGLAELQDVLKLTAGSVGTFLSGLIEAALDRMKASRAPATADEVINAALSLGAIGSQAALAPVAAVPQTPRG</sequence>
<protein>
    <submittedName>
        <fullName evidence="3">Uncharacterized protein</fullName>
    </submittedName>
</protein>
<feature type="signal peptide" evidence="2">
    <location>
        <begin position="1"/>
        <end position="22"/>
    </location>
</feature>
<keyword evidence="4" id="KW-1185">Reference proteome</keyword>